<dbReference type="EMBL" id="JACJJC010000009">
    <property type="protein sequence ID" value="MBM6704223.1"/>
    <property type="molecule type" value="Genomic_DNA"/>
</dbReference>
<keyword evidence="3" id="KW-1185">Reference proteome</keyword>
<evidence type="ECO:0000313" key="3">
    <source>
        <dbReference type="Proteomes" id="UP000715095"/>
    </source>
</evidence>
<accession>A0ABS2DSB2</accession>
<dbReference type="RefSeq" id="WP_205102716.1">
    <property type="nucleotide sequence ID" value="NZ_JACJJC010000009.1"/>
</dbReference>
<name>A0ABS2DSB2_9BURK</name>
<dbReference type="CDD" id="cd16325">
    <property type="entry name" value="LolA"/>
    <property type="match status" value="1"/>
</dbReference>
<organism evidence="2 3">
    <name type="scientific">Sutterella massiliensis</name>
    <dbReference type="NCBI Taxonomy" id="1816689"/>
    <lineage>
        <taxon>Bacteria</taxon>
        <taxon>Pseudomonadati</taxon>
        <taxon>Pseudomonadota</taxon>
        <taxon>Betaproteobacteria</taxon>
        <taxon>Burkholderiales</taxon>
        <taxon>Sutterellaceae</taxon>
        <taxon>Sutterella</taxon>
    </lineage>
</organism>
<keyword evidence="2" id="KW-0449">Lipoprotein</keyword>
<reference evidence="2 3" key="1">
    <citation type="journal article" date="2021" name="Sci. Rep.">
        <title>The distribution of antibiotic resistance genes in chicken gut microbiota commensals.</title>
        <authorList>
            <person name="Juricova H."/>
            <person name="Matiasovicova J."/>
            <person name="Kubasova T."/>
            <person name="Cejkova D."/>
            <person name="Rychlik I."/>
        </authorList>
    </citation>
    <scope>NUCLEOTIDE SEQUENCE [LARGE SCALE GENOMIC DNA]</scope>
    <source>
        <strain evidence="2 3">An829</strain>
    </source>
</reference>
<sequence>MIVLGCTASFENETPRRALKKFNRLNFFHLSPLHSGLGSSCLLHARVGYDVRFSLFSSAAMQPRYLTRSAVRYLPDLRIVRLPLLLCAGALFFSLPTDVVLGSETASQSTLSQALDQNATDVSGRDLRQTLDALRVSALEGNFREEKTIAGFPKPMVSTGRFSLTTQKLVWDVTDPFPSTMTIDSTGIHYSSDDQKGFETNAGPQNNEAAKILTGLLSGQAETLEAFFVLKATKTRTGSITIEATPKNEMLSQFVAKAVLTGRTHVETVRIEGNGGETTLILFSDVKATK</sequence>
<dbReference type="Proteomes" id="UP000715095">
    <property type="component" value="Unassembled WGS sequence"/>
</dbReference>
<dbReference type="Gene3D" id="2.50.20.10">
    <property type="entry name" value="Lipoprotein localisation LolA/LolB/LppX"/>
    <property type="match status" value="1"/>
</dbReference>
<proteinExistence type="predicted"/>
<gene>
    <name evidence="2" type="ORF">H6A60_06965</name>
</gene>
<evidence type="ECO:0000256" key="1">
    <source>
        <dbReference type="ARBA" id="ARBA00022729"/>
    </source>
</evidence>
<evidence type="ECO:0000313" key="2">
    <source>
        <dbReference type="EMBL" id="MBM6704223.1"/>
    </source>
</evidence>
<dbReference type="InterPro" id="IPR004564">
    <property type="entry name" value="OM_lipoprot_carrier_LolA-like"/>
</dbReference>
<dbReference type="SUPFAM" id="SSF89392">
    <property type="entry name" value="Prokaryotic lipoproteins and lipoprotein localization factors"/>
    <property type="match status" value="1"/>
</dbReference>
<dbReference type="Pfam" id="PF03548">
    <property type="entry name" value="LolA"/>
    <property type="match status" value="1"/>
</dbReference>
<protein>
    <submittedName>
        <fullName evidence="2">Outer membrane lipoprotein carrier protein LolA</fullName>
    </submittedName>
</protein>
<comment type="caution">
    <text evidence="2">The sequence shown here is derived from an EMBL/GenBank/DDBJ whole genome shotgun (WGS) entry which is preliminary data.</text>
</comment>
<keyword evidence="1" id="KW-0732">Signal</keyword>
<dbReference type="InterPro" id="IPR029046">
    <property type="entry name" value="LolA/LolB/LppX"/>
</dbReference>